<dbReference type="RefSeq" id="WP_135254760.1">
    <property type="nucleotide sequence ID" value="NZ_CP038865.1"/>
</dbReference>
<dbReference type="OrthoDB" id="25198at2"/>
<sequence length="231" mass="27174">MIFFDLDDTLYDQMSPFRQAFEEVFYEEKFQTIDLIELFEHRQGFSIEAYSMFTRGEITKLEMFSYRLCRSFEAMGIEITEKQALDFQEAYQGFQETIELDEEMVKVLDECVMNQLPIGILSNGEDLHQWKKIKHLNLEKWFKKEHIFVSGAIGYDKPDRRIFDYVEKQIGLPASELCLVGDNFENDVMGASGAGWKTVFLNKYRLDTSKLRQANYEITSSSELKQLIEHL</sequence>
<gene>
    <name evidence="2" type="ORF">E4031_07140</name>
    <name evidence="1" type="ORF">E4Z98_04635</name>
</gene>
<evidence type="ECO:0000313" key="4">
    <source>
        <dbReference type="Proteomes" id="UP000297725"/>
    </source>
</evidence>
<dbReference type="EMBL" id="CP038865">
    <property type="protein sequence ID" value="QCA28638.1"/>
    <property type="molecule type" value="Genomic_DNA"/>
</dbReference>
<dbReference type="InterPro" id="IPR006439">
    <property type="entry name" value="HAD-SF_hydro_IA"/>
</dbReference>
<dbReference type="InterPro" id="IPR052550">
    <property type="entry name" value="Pyrimidine_5'-ntase_YjjG"/>
</dbReference>
<dbReference type="GO" id="GO:0016787">
    <property type="term" value="F:hydrolase activity"/>
    <property type="evidence" value="ECO:0007669"/>
    <property type="project" value="UniProtKB-KW"/>
</dbReference>
<dbReference type="SFLD" id="SFLDS00003">
    <property type="entry name" value="Haloacid_Dehalogenase"/>
    <property type="match status" value="1"/>
</dbReference>
<reference evidence="2 4" key="1">
    <citation type="submission" date="2019-03" db="EMBL/GenBank/DDBJ databases">
        <title>Vagococcus sp. was isolated fron gut of Carduelis flavirostris.</title>
        <authorList>
            <person name="Ge Y."/>
        </authorList>
    </citation>
    <scope>NUCLEOTIDE SEQUENCE [LARGE SCALE GENOMIC DNA]</scope>
    <source>
        <strain evidence="2 4">CF-210</strain>
    </source>
</reference>
<dbReference type="Proteomes" id="UP000296883">
    <property type="component" value="Chromosome"/>
</dbReference>
<organism evidence="1 3">
    <name type="scientific">Vagococcus xieshaowenii</name>
    <dbReference type="NCBI Taxonomy" id="2562451"/>
    <lineage>
        <taxon>Bacteria</taxon>
        <taxon>Bacillati</taxon>
        <taxon>Bacillota</taxon>
        <taxon>Bacilli</taxon>
        <taxon>Lactobacillales</taxon>
        <taxon>Enterococcaceae</taxon>
        <taxon>Vagococcus</taxon>
    </lineage>
</organism>
<dbReference type="PANTHER" id="PTHR47478">
    <property type="match status" value="1"/>
</dbReference>
<dbReference type="InterPro" id="IPR036412">
    <property type="entry name" value="HAD-like_sf"/>
</dbReference>
<evidence type="ECO:0000313" key="3">
    <source>
        <dbReference type="Proteomes" id="UP000296883"/>
    </source>
</evidence>
<dbReference type="Pfam" id="PF00702">
    <property type="entry name" value="Hydrolase"/>
    <property type="match status" value="1"/>
</dbReference>
<keyword evidence="1" id="KW-0378">Hydrolase</keyword>
<keyword evidence="3" id="KW-1185">Reference proteome</keyword>
<dbReference type="SFLD" id="SFLDG01129">
    <property type="entry name" value="C1.5:_HAD__Beta-PGM__Phosphata"/>
    <property type="match status" value="1"/>
</dbReference>
<evidence type="ECO:0000313" key="1">
    <source>
        <dbReference type="EMBL" id="QCA28638.1"/>
    </source>
</evidence>
<dbReference type="SUPFAM" id="SSF56784">
    <property type="entry name" value="HAD-like"/>
    <property type="match status" value="1"/>
</dbReference>
<dbReference type="Proteomes" id="UP000297725">
    <property type="component" value="Unassembled WGS sequence"/>
</dbReference>
<protein>
    <submittedName>
        <fullName evidence="1">HAD family hydrolase</fullName>
    </submittedName>
</protein>
<evidence type="ECO:0000313" key="2">
    <source>
        <dbReference type="EMBL" id="TFZ40554.1"/>
    </source>
</evidence>
<dbReference type="Gene3D" id="1.10.150.240">
    <property type="entry name" value="Putative phosphatase, domain 2"/>
    <property type="match status" value="1"/>
</dbReference>
<dbReference type="KEGG" id="vac:E4Z98_04635"/>
<proteinExistence type="predicted"/>
<dbReference type="NCBIfam" id="TIGR01549">
    <property type="entry name" value="HAD-SF-IA-v1"/>
    <property type="match status" value="1"/>
</dbReference>
<accession>A0A7Z2B6Z4</accession>
<accession>A0A4Z0D6Q1</accession>
<dbReference type="InterPro" id="IPR023214">
    <property type="entry name" value="HAD_sf"/>
</dbReference>
<dbReference type="PANTHER" id="PTHR47478:SF1">
    <property type="entry name" value="PYRIMIDINE 5'-NUCLEOTIDASE YJJG"/>
    <property type="match status" value="1"/>
</dbReference>
<dbReference type="InterPro" id="IPR023198">
    <property type="entry name" value="PGP-like_dom2"/>
</dbReference>
<dbReference type="Gene3D" id="3.40.50.1000">
    <property type="entry name" value="HAD superfamily/HAD-like"/>
    <property type="match status" value="1"/>
</dbReference>
<reference evidence="1 3" key="2">
    <citation type="journal article" date="2020" name="Int. J. Syst. Evol. Microbiol.">
        <title>Vagococcus xieshaowenii sp. nov., isolated from snow finch (Montifringilla taczanowskii) cloacal content.</title>
        <authorList>
            <person name="Ge Y."/>
            <person name="Yang J."/>
            <person name="Lai X.H."/>
            <person name="Zhang G."/>
            <person name="Jin D."/>
            <person name="Lu S."/>
            <person name="Wang B."/>
            <person name="Huang Y."/>
            <person name="Huang Y."/>
            <person name="Ren Z."/>
            <person name="Zhang X."/>
            <person name="Xu J."/>
        </authorList>
    </citation>
    <scope>NUCLEOTIDE SEQUENCE [LARGE SCALE GENOMIC DNA]</scope>
    <source>
        <strain evidence="1">Personal::cf-49</strain>
        <strain evidence="3">personal::cf-49</strain>
    </source>
</reference>
<dbReference type="AlphaFoldDB" id="A0A4Z0D6Q1"/>
<dbReference type="EMBL" id="SRHU01000024">
    <property type="protein sequence ID" value="TFZ40554.1"/>
    <property type="molecule type" value="Genomic_DNA"/>
</dbReference>
<name>A0A4Z0D6Q1_9ENTE</name>